<keyword evidence="1" id="KW-0812">Transmembrane</keyword>
<dbReference type="Pfam" id="PF18184">
    <property type="entry name" value="SLATT_3"/>
    <property type="match status" value="1"/>
</dbReference>
<evidence type="ECO:0000259" key="2">
    <source>
        <dbReference type="Pfam" id="PF18181"/>
    </source>
</evidence>
<evidence type="ECO:0008006" key="6">
    <source>
        <dbReference type="Google" id="ProtNLM"/>
    </source>
</evidence>
<comment type="caution">
    <text evidence="4">The sequence shown here is derived from an EMBL/GenBank/DDBJ whole genome shotgun (WGS) entry which is preliminary data.</text>
</comment>
<dbReference type="NCBIfam" id="NF033634">
    <property type="entry name" value="SLATT_1"/>
    <property type="match status" value="1"/>
</dbReference>
<dbReference type="InterPro" id="IPR040884">
    <property type="entry name" value="SLATT_1"/>
</dbReference>
<reference evidence="4 5" key="1">
    <citation type="submission" date="2020-08" db="EMBL/GenBank/DDBJ databases">
        <title>Genomic Encyclopedia of Type Strains, Phase III (KMG-III): the genomes of soil and plant-associated and newly described type strains.</title>
        <authorList>
            <person name="Whitman W."/>
        </authorList>
    </citation>
    <scope>NUCLEOTIDE SEQUENCE [LARGE SCALE GENOMIC DNA]</scope>
    <source>
        <strain evidence="4 5">CECT 8640</strain>
    </source>
</reference>
<proteinExistence type="predicted"/>
<gene>
    <name evidence="4" type="ORF">FHS29_003382</name>
</gene>
<evidence type="ECO:0000256" key="1">
    <source>
        <dbReference type="SAM" id="Phobius"/>
    </source>
</evidence>
<keyword evidence="1" id="KW-0472">Membrane</keyword>
<evidence type="ECO:0000313" key="5">
    <source>
        <dbReference type="Proteomes" id="UP000547510"/>
    </source>
</evidence>
<dbReference type="RefSeq" id="WP_184691590.1">
    <property type="nucleotide sequence ID" value="NZ_JACHJN010000005.1"/>
</dbReference>
<dbReference type="EMBL" id="JACHJN010000005">
    <property type="protein sequence ID" value="MBB5956789.1"/>
    <property type="molecule type" value="Genomic_DNA"/>
</dbReference>
<sequence>MSGLPDGDLPGLFEAADAASLDGQRRYVRTVRLRLVLAVLAAVFGVFSWTVGRIDLAAIGTAIALAAVTVTEVNLKSTRPEDRWYDGRALAESAKSLAWKFSVGGAPFGKAGPEDAAERGFIEQLGSLLEEAPTTAITPSKRPVVTDAMRALRAADLATRKEVYLRERIVDQQDWYAGKARRNERQAGWWRTSLLTIEVAGICAALARAVGAVRIDLAGVVAAVIAAGTAWMSLRQLSTLARAYTFAANELGIVRGRLELVDEEEAWSAEVADAEDAVSREHTMWRASRTRPSG</sequence>
<organism evidence="4 5">
    <name type="scientific">Saccharothrix tamanrassetensis</name>
    <dbReference type="NCBI Taxonomy" id="1051531"/>
    <lineage>
        <taxon>Bacteria</taxon>
        <taxon>Bacillati</taxon>
        <taxon>Actinomycetota</taxon>
        <taxon>Actinomycetes</taxon>
        <taxon>Pseudonocardiales</taxon>
        <taxon>Pseudonocardiaceae</taxon>
        <taxon>Saccharothrix</taxon>
    </lineage>
</organism>
<protein>
    <recommendedName>
        <fullName evidence="6">DUF4231 domain-containing protein</fullName>
    </recommendedName>
</protein>
<dbReference type="AlphaFoldDB" id="A0A841CHK9"/>
<dbReference type="Pfam" id="PF18181">
    <property type="entry name" value="SLATT_1"/>
    <property type="match status" value="1"/>
</dbReference>
<keyword evidence="1" id="KW-1133">Transmembrane helix</keyword>
<dbReference type="Proteomes" id="UP000547510">
    <property type="component" value="Unassembled WGS sequence"/>
</dbReference>
<feature type="transmembrane region" description="Helical" evidence="1">
    <location>
        <begin position="189"/>
        <end position="211"/>
    </location>
</feature>
<keyword evidence="5" id="KW-1185">Reference proteome</keyword>
<accession>A0A841CHK9</accession>
<evidence type="ECO:0000313" key="4">
    <source>
        <dbReference type="EMBL" id="MBB5956789.1"/>
    </source>
</evidence>
<feature type="domain" description="SMODS and SLOG-associating 2TM effector" evidence="3">
    <location>
        <begin position="10"/>
        <end position="161"/>
    </location>
</feature>
<feature type="domain" description="SMODS and SLOG-associating 2TM effector" evidence="2">
    <location>
        <begin position="164"/>
        <end position="285"/>
    </location>
</feature>
<feature type="transmembrane region" description="Helical" evidence="1">
    <location>
        <begin position="57"/>
        <end position="75"/>
    </location>
</feature>
<evidence type="ECO:0000259" key="3">
    <source>
        <dbReference type="Pfam" id="PF18184"/>
    </source>
</evidence>
<dbReference type="InterPro" id="IPR041116">
    <property type="entry name" value="SLATT_3"/>
</dbReference>
<feature type="transmembrane region" description="Helical" evidence="1">
    <location>
        <begin position="217"/>
        <end position="234"/>
    </location>
</feature>
<dbReference type="NCBIfam" id="NF033610">
    <property type="entry name" value="SLATT_3"/>
    <property type="match status" value="1"/>
</dbReference>
<feature type="transmembrane region" description="Helical" evidence="1">
    <location>
        <begin position="33"/>
        <end position="51"/>
    </location>
</feature>
<name>A0A841CHK9_9PSEU</name>